<evidence type="ECO:0000256" key="3">
    <source>
        <dbReference type="ARBA" id="ARBA00022723"/>
    </source>
</evidence>
<feature type="binding site" evidence="11">
    <location>
        <position position="160"/>
    </location>
    <ligand>
        <name>Zn(2+)</name>
        <dbReference type="ChEBI" id="CHEBI:29105"/>
    </ligand>
</feature>
<dbReference type="GO" id="GO:0019948">
    <property type="term" value="F:SUMO activating enzyme activity"/>
    <property type="evidence" value="ECO:0007669"/>
    <property type="project" value="UniProtKB-UniRule"/>
</dbReference>
<dbReference type="GO" id="GO:0005737">
    <property type="term" value="C:cytoplasm"/>
    <property type="evidence" value="ECO:0007669"/>
    <property type="project" value="TreeGrafter"/>
</dbReference>
<evidence type="ECO:0000256" key="5">
    <source>
        <dbReference type="ARBA" id="ARBA00022786"/>
    </source>
</evidence>
<feature type="binding site" evidence="11">
    <location>
        <position position="449"/>
    </location>
    <ligand>
        <name>Zn(2+)</name>
        <dbReference type="ChEBI" id="CHEBI:29105"/>
    </ligand>
</feature>
<feature type="binding site" evidence="10">
    <location>
        <begin position="20"/>
        <end position="25"/>
    </location>
    <ligand>
        <name>ATP</name>
        <dbReference type="ChEBI" id="CHEBI:30616"/>
    </ligand>
</feature>
<feature type="binding site" evidence="10">
    <location>
        <position position="44"/>
    </location>
    <ligand>
        <name>ATP</name>
        <dbReference type="ChEBI" id="CHEBI:30616"/>
    </ligand>
</feature>
<comment type="similarity">
    <text evidence="2 8">Belongs to the ubiquitin-activating E1 family.</text>
</comment>
<keyword evidence="17" id="KW-1185">Reference proteome</keyword>
<keyword evidence="7 8" id="KW-0067">ATP-binding</keyword>
<dbReference type="InterPro" id="IPR000594">
    <property type="entry name" value="ThiF_NAD_FAD-bd"/>
</dbReference>
<dbReference type="WBParaSite" id="TCLT_0000965001-mRNA-1">
    <property type="protein sequence ID" value="TCLT_0000965001-mRNA-1"/>
    <property type="gene ID" value="TCLT_0000965001"/>
</dbReference>
<evidence type="ECO:0000256" key="10">
    <source>
        <dbReference type="PIRSR" id="PIRSR039133-2"/>
    </source>
</evidence>
<sequence>MSWRDEKFLEVLQCPVLVVGAGGIGCELLKNLALTGFSNIEIIDLDTIAVSNLNRQFLFRREHIGKPKAIIAADAVRAIAPGARIVSYHDSVLNLLNNCSGEYDVDFFQKFRVVFGALDNIAARNHINRLCLAARVPLIESGSSGYLGHVRPIIRDLTECYECNPKAIQKTFPGCTIRNTPSEYIHCVVWAKHLFNQLFGEPEDEDEVSPDFTDEENLADPNANNFGEKEDIGLDTKDINDTFMGDSNNGLMNRINTRQWVADNCYDAEVLFKKFFHDDIIYLLTMTNLWKERRKPTPLIWDNLPDENAGSSSNNEKGEVWSMLQCRIEFENALVILRERVKDGLVLTWDKDDDPAMYLVAACSNLRAYIFGIPGKTLFDIKSMAGNIIPAIATTNSVVAGLIVIEAMKVIFDTRQDLRNIFIKPQPNPRGKILVDEVPCNPNPVCYVCSERREVTVKLNVKLATVHLLENKVLKGMLHMVAPDAMISLTGSIVISSEEGETTAISGQVLEKVGVIHNCILECDDFLQKLEFRLRIKHDDKLKIDEFIIEMDSGDPSQHGASLCIFNGNSS</sequence>
<name>A0A0N5D948_THECL</name>
<proteinExistence type="inferred from homology"/>
<evidence type="ECO:0000256" key="8">
    <source>
        <dbReference type="PIRNR" id="PIRNR039133"/>
    </source>
</evidence>
<evidence type="ECO:0000313" key="16">
    <source>
        <dbReference type="EMBL" id="VDN07288.1"/>
    </source>
</evidence>
<dbReference type="InterPro" id="IPR033127">
    <property type="entry name" value="UBQ-activ_enz_E1_Cys_AS"/>
</dbReference>
<evidence type="ECO:0000259" key="15">
    <source>
        <dbReference type="Pfam" id="PF14732"/>
    </source>
</evidence>
<dbReference type="GO" id="GO:0031510">
    <property type="term" value="C:SUMO activating enzyme complex"/>
    <property type="evidence" value="ECO:0007669"/>
    <property type="project" value="UniProtKB-UniRule"/>
</dbReference>
<protein>
    <recommendedName>
        <fullName evidence="8">SUMO-activating enzyme subunit</fullName>
    </recommendedName>
</protein>
<keyword evidence="5 8" id="KW-0833">Ubl conjugation pathway</keyword>
<dbReference type="GO" id="GO:0016925">
    <property type="term" value="P:protein sumoylation"/>
    <property type="evidence" value="ECO:0007669"/>
    <property type="project" value="UniProtKB-UniRule"/>
</dbReference>
<dbReference type="PANTHER" id="PTHR10953:SF5">
    <property type="entry name" value="SUMO-ACTIVATING ENZYME SUBUNIT 2"/>
    <property type="match status" value="1"/>
</dbReference>
<feature type="binding site" evidence="11">
    <location>
        <position position="163"/>
    </location>
    <ligand>
        <name>Zn(2+)</name>
        <dbReference type="ChEBI" id="CHEBI:29105"/>
    </ligand>
</feature>
<dbReference type="SUPFAM" id="SSF69572">
    <property type="entry name" value="Activating enzymes of the ubiquitin-like proteins"/>
    <property type="match status" value="1"/>
</dbReference>
<dbReference type="PROSITE" id="PS00865">
    <property type="entry name" value="UBIQUITIN_ACTIVAT_2"/>
    <property type="match status" value="1"/>
</dbReference>
<feature type="binding site" evidence="10">
    <location>
        <position position="68"/>
    </location>
    <ligand>
        <name>ATP</name>
        <dbReference type="ChEBI" id="CHEBI:30616"/>
    </ligand>
</feature>
<feature type="region of interest" description="Disordered" evidence="13">
    <location>
        <begin position="205"/>
        <end position="231"/>
    </location>
</feature>
<evidence type="ECO:0000256" key="1">
    <source>
        <dbReference type="ARBA" id="ARBA00004718"/>
    </source>
</evidence>
<gene>
    <name evidence="16" type="ORF">TCLT_LOCUS9639</name>
</gene>
<evidence type="ECO:0000256" key="2">
    <source>
        <dbReference type="ARBA" id="ARBA00005673"/>
    </source>
</evidence>
<evidence type="ECO:0000313" key="18">
    <source>
        <dbReference type="WBParaSite" id="TCLT_0000965001-mRNA-1"/>
    </source>
</evidence>
<evidence type="ECO:0000256" key="12">
    <source>
        <dbReference type="PROSITE-ProRule" id="PRU10132"/>
    </source>
</evidence>
<dbReference type="PIRSF" id="PIRSF039133">
    <property type="entry name" value="SUMO_E1B"/>
    <property type="match status" value="1"/>
</dbReference>
<feature type="binding site" evidence="10">
    <location>
        <begin position="52"/>
        <end position="55"/>
    </location>
    <ligand>
        <name>ATP</name>
        <dbReference type="ChEBI" id="CHEBI:30616"/>
    </ligand>
</feature>
<dbReference type="Gene3D" id="3.10.290.20">
    <property type="entry name" value="Ubiquitin-like 2 activating enzyme e1b. Chain: B, domain 3"/>
    <property type="match status" value="1"/>
</dbReference>
<dbReference type="GO" id="GO:0005524">
    <property type="term" value="F:ATP binding"/>
    <property type="evidence" value="ECO:0007669"/>
    <property type="project" value="UniProtKB-UniRule"/>
</dbReference>
<dbReference type="InterPro" id="IPR035985">
    <property type="entry name" value="Ubiquitin-activating_enz"/>
</dbReference>
<feature type="active site" description="Glycyl thioester intermediate" evidence="9 12">
    <location>
        <position position="175"/>
    </location>
</feature>
<evidence type="ECO:0000259" key="14">
    <source>
        <dbReference type="Pfam" id="PF00899"/>
    </source>
</evidence>
<dbReference type="OMA" id="TPSEHIH"/>
<evidence type="ECO:0000256" key="11">
    <source>
        <dbReference type="PIRSR" id="PIRSR039133-3"/>
    </source>
</evidence>
<feature type="compositionally biased region" description="Acidic residues" evidence="13">
    <location>
        <begin position="205"/>
        <end position="218"/>
    </location>
</feature>
<comment type="pathway">
    <text evidence="1 8">Protein modification; protein sumoylation.</text>
</comment>
<evidence type="ECO:0000256" key="7">
    <source>
        <dbReference type="ARBA" id="ARBA00022840"/>
    </source>
</evidence>
<dbReference type="Gene3D" id="3.50.50.80">
    <property type="entry name" value="Ubiquitin-activating enzyme E1, inactive adenylation domain, subdomain 1"/>
    <property type="match status" value="1"/>
</dbReference>
<dbReference type="EMBL" id="UYYF01004843">
    <property type="protein sequence ID" value="VDN07288.1"/>
    <property type="molecule type" value="Genomic_DNA"/>
</dbReference>
<keyword evidence="3 8" id="KW-0479">Metal-binding</keyword>
<dbReference type="STRING" id="103827.A0A0N5D948"/>
<accession>A0A0N5D948</accession>
<organism evidence="18">
    <name type="scientific">Thelazia callipaeda</name>
    <name type="common">Oriental eyeworm</name>
    <name type="synonym">Parasitic nematode</name>
    <dbReference type="NCBI Taxonomy" id="103827"/>
    <lineage>
        <taxon>Eukaryota</taxon>
        <taxon>Metazoa</taxon>
        <taxon>Ecdysozoa</taxon>
        <taxon>Nematoda</taxon>
        <taxon>Chromadorea</taxon>
        <taxon>Rhabditida</taxon>
        <taxon>Spirurina</taxon>
        <taxon>Spiruromorpha</taxon>
        <taxon>Thelazioidea</taxon>
        <taxon>Thelaziidae</taxon>
        <taxon>Thelazia</taxon>
    </lineage>
</organism>
<dbReference type="InterPro" id="IPR045886">
    <property type="entry name" value="ThiF/MoeB/HesA"/>
</dbReference>
<dbReference type="InterPro" id="IPR042449">
    <property type="entry name" value="Ub-E1_IAD_1"/>
</dbReference>
<keyword evidence="4 8" id="KW-0547">Nucleotide-binding</keyword>
<reference evidence="16 17" key="2">
    <citation type="submission" date="2018-11" db="EMBL/GenBank/DDBJ databases">
        <authorList>
            <consortium name="Pathogen Informatics"/>
        </authorList>
    </citation>
    <scope>NUCLEOTIDE SEQUENCE [LARGE SCALE GENOMIC DNA]</scope>
</reference>
<dbReference type="Pfam" id="PF14732">
    <property type="entry name" value="UAE_UbL"/>
    <property type="match status" value="1"/>
</dbReference>
<dbReference type="InterPro" id="IPR030661">
    <property type="entry name" value="Uba2"/>
</dbReference>
<dbReference type="InterPro" id="IPR028077">
    <property type="entry name" value="UAE_UbL_dom"/>
</dbReference>
<evidence type="ECO:0000256" key="6">
    <source>
        <dbReference type="ARBA" id="ARBA00022833"/>
    </source>
</evidence>
<feature type="binding site" evidence="11">
    <location>
        <position position="446"/>
    </location>
    <ligand>
        <name>Zn(2+)</name>
        <dbReference type="ChEBI" id="CHEBI:29105"/>
    </ligand>
</feature>
<feature type="domain" description="Ubiquitin/SUMO-activating enzyme ubiquitin-like" evidence="15">
    <location>
        <begin position="457"/>
        <end position="542"/>
    </location>
</feature>
<dbReference type="InterPro" id="IPR023318">
    <property type="entry name" value="Ub_act_enz_dom_a_sf"/>
</dbReference>
<evidence type="ECO:0000256" key="9">
    <source>
        <dbReference type="PIRSR" id="PIRSR039133-1"/>
    </source>
</evidence>
<dbReference type="PROSITE" id="PS51257">
    <property type="entry name" value="PROKAR_LIPOPROTEIN"/>
    <property type="match status" value="1"/>
</dbReference>
<dbReference type="AlphaFoldDB" id="A0A0N5D948"/>
<dbReference type="Gene3D" id="1.10.10.520">
    <property type="entry name" value="Ubiquitin activating enzymes (Uba3). Chain: B, domain 2"/>
    <property type="match status" value="1"/>
</dbReference>
<dbReference type="Pfam" id="PF00899">
    <property type="entry name" value="ThiF"/>
    <property type="match status" value="1"/>
</dbReference>
<dbReference type="Proteomes" id="UP000276776">
    <property type="component" value="Unassembled WGS sequence"/>
</dbReference>
<dbReference type="PANTHER" id="PTHR10953">
    <property type="entry name" value="UBIQUITIN-ACTIVATING ENZYME E1"/>
    <property type="match status" value="1"/>
</dbReference>
<dbReference type="GO" id="GO:0046872">
    <property type="term" value="F:metal ion binding"/>
    <property type="evidence" value="ECO:0007669"/>
    <property type="project" value="UniProtKB-KW"/>
</dbReference>
<evidence type="ECO:0000256" key="4">
    <source>
        <dbReference type="ARBA" id="ARBA00022741"/>
    </source>
</evidence>
<feature type="domain" description="THIF-type NAD/FAD binding fold" evidence="14">
    <location>
        <begin position="6"/>
        <end position="423"/>
    </location>
</feature>
<evidence type="ECO:0000313" key="17">
    <source>
        <dbReference type="Proteomes" id="UP000276776"/>
    </source>
</evidence>
<dbReference type="OrthoDB" id="10255449at2759"/>
<evidence type="ECO:0000256" key="13">
    <source>
        <dbReference type="SAM" id="MobiDB-lite"/>
    </source>
</evidence>
<dbReference type="FunFam" id="3.50.50.80:FF:000002">
    <property type="entry name" value="SUMO-activating enzyme subunit 2"/>
    <property type="match status" value="1"/>
</dbReference>
<reference evidence="18" key="1">
    <citation type="submission" date="2017-02" db="UniProtKB">
        <authorList>
            <consortium name="WormBaseParasite"/>
        </authorList>
    </citation>
    <scope>IDENTIFICATION</scope>
</reference>
<comment type="subunit">
    <text evidence="8">Heterodimer.</text>
</comment>
<keyword evidence="6 8" id="KW-0862">Zinc</keyword>
<dbReference type="UniPathway" id="UPA00886"/>
<feature type="binding site" evidence="10">
    <location>
        <begin position="119"/>
        <end position="124"/>
    </location>
    <ligand>
        <name>ATP</name>
        <dbReference type="ChEBI" id="CHEBI:30616"/>
    </ligand>
</feature>